<feature type="compositionally biased region" description="Acidic residues" evidence="6">
    <location>
        <begin position="67"/>
        <end position="76"/>
    </location>
</feature>
<feature type="compositionally biased region" description="Low complexity" evidence="6">
    <location>
        <begin position="1516"/>
        <end position="1541"/>
    </location>
</feature>
<feature type="compositionally biased region" description="Basic and acidic residues" evidence="6">
    <location>
        <begin position="614"/>
        <end position="634"/>
    </location>
</feature>
<dbReference type="PROSITE" id="PS00028">
    <property type="entry name" value="ZINC_FINGER_C2H2_1"/>
    <property type="match status" value="11"/>
</dbReference>
<evidence type="ECO:0000256" key="3">
    <source>
        <dbReference type="ARBA" id="ARBA00022771"/>
    </source>
</evidence>
<evidence type="ECO:0000256" key="1">
    <source>
        <dbReference type="ARBA" id="ARBA00022723"/>
    </source>
</evidence>
<feature type="domain" description="C2H2-type" evidence="7">
    <location>
        <begin position="1201"/>
        <end position="1230"/>
    </location>
</feature>
<dbReference type="Pfam" id="PF03732">
    <property type="entry name" value="Retrotrans_gag"/>
    <property type="match status" value="1"/>
</dbReference>
<keyword evidence="9" id="KW-1185">Reference proteome</keyword>
<keyword evidence="1" id="KW-0479">Metal-binding</keyword>
<feature type="compositionally biased region" description="Polar residues" evidence="6">
    <location>
        <begin position="2028"/>
        <end position="2038"/>
    </location>
</feature>
<feature type="domain" description="C2H2-type" evidence="7">
    <location>
        <begin position="1173"/>
        <end position="1200"/>
    </location>
</feature>
<feature type="region of interest" description="Disordered" evidence="6">
    <location>
        <begin position="1006"/>
        <end position="1046"/>
    </location>
</feature>
<feature type="compositionally biased region" description="Polar residues" evidence="6">
    <location>
        <begin position="1831"/>
        <end position="1845"/>
    </location>
</feature>
<dbReference type="PANTHER" id="PTHR19818">
    <property type="entry name" value="ZINC FINGER PROTEIN ZIC AND GLI"/>
    <property type="match status" value="1"/>
</dbReference>
<dbReference type="Gene3D" id="3.30.160.60">
    <property type="entry name" value="Classic Zinc Finger"/>
    <property type="match status" value="4"/>
</dbReference>
<keyword evidence="4" id="KW-0862">Zinc</keyword>
<feature type="compositionally biased region" description="Polar residues" evidence="6">
    <location>
        <begin position="2008"/>
        <end position="2019"/>
    </location>
</feature>
<organism evidence="8">
    <name type="scientific">Medioppia subpectinata</name>
    <dbReference type="NCBI Taxonomy" id="1979941"/>
    <lineage>
        <taxon>Eukaryota</taxon>
        <taxon>Metazoa</taxon>
        <taxon>Ecdysozoa</taxon>
        <taxon>Arthropoda</taxon>
        <taxon>Chelicerata</taxon>
        <taxon>Arachnida</taxon>
        <taxon>Acari</taxon>
        <taxon>Acariformes</taxon>
        <taxon>Sarcoptiformes</taxon>
        <taxon>Oribatida</taxon>
        <taxon>Brachypylina</taxon>
        <taxon>Oppioidea</taxon>
        <taxon>Oppiidae</taxon>
        <taxon>Medioppia</taxon>
    </lineage>
</organism>
<dbReference type="SUPFAM" id="SSF57667">
    <property type="entry name" value="beta-beta-alpha zinc fingers"/>
    <property type="match status" value="4"/>
</dbReference>
<dbReference type="InterPro" id="IPR050329">
    <property type="entry name" value="GLI_C2H2-zinc-finger"/>
</dbReference>
<feature type="region of interest" description="Disordered" evidence="6">
    <location>
        <begin position="1824"/>
        <end position="1850"/>
    </location>
</feature>
<dbReference type="SMART" id="SM00355">
    <property type="entry name" value="ZnF_C2H2"/>
    <property type="match status" value="19"/>
</dbReference>
<dbReference type="GO" id="GO:0008270">
    <property type="term" value="F:zinc ion binding"/>
    <property type="evidence" value="ECO:0007669"/>
    <property type="project" value="UniProtKB-KW"/>
</dbReference>
<dbReference type="PROSITE" id="PS50157">
    <property type="entry name" value="ZINC_FINGER_C2H2_2"/>
    <property type="match status" value="12"/>
</dbReference>
<feature type="domain" description="C2H2-type" evidence="7">
    <location>
        <begin position="296"/>
        <end position="325"/>
    </location>
</feature>
<feature type="compositionally biased region" description="Pro residues" evidence="6">
    <location>
        <begin position="1466"/>
        <end position="1486"/>
    </location>
</feature>
<feature type="compositionally biased region" description="Polar residues" evidence="6">
    <location>
        <begin position="1416"/>
        <end position="1433"/>
    </location>
</feature>
<feature type="compositionally biased region" description="Polar residues" evidence="6">
    <location>
        <begin position="1"/>
        <end position="13"/>
    </location>
</feature>
<feature type="region of interest" description="Disordered" evidence="6">
    <location>
        <begin position="1700"/>
        <end position="1781"/>
    </location>
</feature>
<feature type="compositionally biased region" description="Polar residues" evidence="6">
    <location>
        <begin position="714"/>
        <end position="736"/>
    </location>
</feature>
<evidence type="ECO:0000256" key="6">
    <source>
        <dbReference type="SAM" id="MobiDB-lite"/>
    </source>
</evidence>
<dbReference type="InterPro" id="IPR021109">
    <property type="entry name" value="Peptidase_aspartic_dom_sf"/>
</dbReference>
<dbReference type="EMBL" id="OC855171">
    <property type="protein sequence ID" value="CAD7621403.1"/>
    <property type="molecule type" value="Genomic_DNA"/>
</dbReference>
<gene>
    <name evidence="8" type="ORF">OSB1V03_LOCUS1874</name>
</gene>
<dbReference type="EMBL" id="CAJPIZ010000596">
    <property type="protein sequence ID" value="CAG2101833.1"/>
    <property type="molecule type" value="Genomic_DNA"/>
</dbReference>
<feature type="compositionally biased region" description="Acidic residues" evidence="6">
    <location>
        <begin position="656"/>
        <end position="667"/>
    </location>
</feature>
<feature type="compositionally biased region" description="Basic and acidic residues" evidence="6">
    <location>
        <begin position="668"/>
        <end position="681"/>
    </location>
</feature>
<evidence type="ECO:0000256" key="5">
    <source>
        <dbReference type="PROSITE-ProRule" id="PRU00042"/>
    </source>
</evidence>
<feature type="compositionally biased region" description="Acidic residues" evidence="6">
    <location>
        <begin position="41"/>
        <end position="52"/>
    </location>
</feature>
<dbReference type="Proteomes" id="UP000759131">
    <property type="component" value="Unassembled WGS sequence"/>
</dbReference>
<feature type="domain" description="C2H2-type" evidence="7">
    <location>
        <begin position="1231"/>
        <end position="1261"/>
    </location>
</feature>
<accession>A0A7R9PVI4</accession>
<sequence length="2126" mass="241213">MNFQSIGCQTSDEFINEELIQREDNTRHETQDNREKTSAEEVVDSEDNESNDSIDCHINDEINVGSDTEDNEDNNDMNENLNNKTNELNDNLSDNQRGSELNTTYDTRKRKYTFMINISEEYGRAMSDNSDDEWMAGIRTTRGSDGKYVCGLKDCGKSFTDHSLLVMHVFSHLNARMKKLMKFKRRPDGQYVCCQRGCDAIHEDIAALRVHQMSHLGGEDNEDNNNHTNEASVMKRSELNATTDITRKPNGKRKYTSMYSDVNDSEAQEYGRDFSDNSDEKQLCDKQLLKTSDGKYVCDYRGCGLQFSYSWGLRVHYYKHLNAKTKKSMVFEMQTDGRFECLMTDTCYPKYKNFVDLRAHQMSHLNLPFADYCDTDLSDNQMDDNSDDEWIVGKPVRKEPNGNYRCDYRGCGLQFSFSFGLRTKKSMLYSRYGWSGIGPFMCYMCRCHPSHTDVRQLRAHQMSHLRDPSEDYFGSSDEEMDDKSGDECMAGIRMRKASDGEYVCGHKDCGKSLTDHSLLPKHAFNHLDVRTQRELTHRKRSDGLYVCQSDACDVLYKDLADLRAHQLSHLSEPWICRQSEGADEWKEALSSALRNKTGLKLFGQTNDESINEELIQREDNTRHETQDNREKTSVEEVVDSEDNESNDGIDCHINDETDVGSDAEDNDDNNHINKDITRDETQSESNIDFKPIIGRNNTENNENNNHMNEDLNNKTNELNDNSSGNQCSHELNTTYNTRKRKYTSMHSEDNDSECEEYRPDLSDNEMDDNSGDEGMSGKPLPKGSDMKLVCEDCMKTFTDQSSLRKHSCNDLNAKTKNSMVFEQRLDGRYACLMAACNAIYDNTADLRSHQMSHLNEKFANNCDLDLSDNQMDNNFDGEGMSGKRLRRAPNGKYLCDYKSCGKSCTTRSNLRKHRSTHLSDQMKASMVYKRRSDGHFVCLINACNAVFNAKQALRTHQMSHLKDSLKCPQTDRPFAAHTRAAFQRHAKTHIMREKCPPIDCPNDANEEFNDESIDSQIKTKTNDKRKHKSAESEDNDSKTAEYGSGLSDNEMDNTFGVEWIVGNPLRKSLNGKYVCDYRGCGLQFITPSTLMGHQFKHLNAKAKKSLVFKKRSDGRFVCLIDECNAVFTGRRHFRGHQILHFKERLKCPQTDCPYTAVSRSALVQHRKTHPKPYACDTCGLKCRSNTLLRKHKRRHNDTLKFRCEWPECGRLFVNRSLLREHMNTHTAAVHHPCEWPGCGQSYTNKGSLSMHVSRVHKGLAEYRCHWPECDYQSTNRIRLNNHIHRQHEGLDDYQCSHTGCDYKTSKCAQSQYKKHTDFSLPLAIRFHPLVVRLPSRRTLHNDSFSPKTRVFIAMSNRRGRRQQPAPPPVLTRAGSQSMTSTMSDDDIRRLAARLALLAPLAQGSGTVNVTAPPVSHPSTASTVPANTVTTTRAGSRMTRYTFGPQQRSASLSRITSAQTPHQSQPTPAPAPQPPPAPAPQPPPAPVAQPRGRPSAALVPPPVPPFRSQRSAPHTVSQPFQQPSAPLAAAAPTQPSTQPTTRRSTHVLCDKYSGDTDEVNVDDWLRVYETVTIDYTDYERVIALPRHLSGRAIEWYAKNITEYATTISWDECANSMVERFDINRENSYRAAVSRRLQNGESVSDYFHEMTRHMSNADVSERNQLVMLTDGMSDYYRPHLSTAAPQSNREWFNIALALEKAKPQTSGSRQQAAYYDETDNESQQNSRRNTGRKFDNSKPPPGPCRHCGANHWNRDCPQRRTASHQNSSAQSTSTQAPIASNSSINTITTPGFIYYDTTVDGHPVRAFIDTGSHITAISKATADRIGLKPDPRTAQTLSHVNGQTRTEGSAKAKVRHRNIETIVSIVNRTHRYQLERHARTASTITESVKCIGAVTARASVVLTAPVVNRNRKPVRLSLQRRTRTQRLELLVPETRHAFMKRNTTYRRFISINTTLIASISRNISSIAILSRVLDNRLTKQTVTRLSDPKVPILSNRPAVPPILAHEEPEPNQNFESVNHANNRNERPKNDNSSPTSQSFASFDKQSHSVLNVSEDWIARNIVSEVNVDYRRLQARGIGHDHRVESTLRGQTGGNVSAVAVQKAHRLLSPTRHPFPPFSRSPAVETNTT</sequence>
<feature type="domain" description="C2H2-type" evidence="7">
    <location>
        <begin position="1073"/>
        <end position="1102"/>
    </location>
</feature>
<feature type="region of interest" description="Disordered" evidence="6">
    <location>
        <begin position="2000"/>
        <end position="2040"/>
    </location>
</feature>
<feature type="region of interest" description="Disordered" evidence="6">
    <location>
        <begin position="1405"/>
        <end position="1546"/>
    </location>
</feature>
<dbReference type="OrthoDB" id="6508709at2759"/>
<evidence type="ECO:0000256" key="4">
    <source>
        <dbReference type="ARBA" id="ARBA00022833"/>
    </source>
</evidence>
<dbReference type="PANTHER" id="PTHR19818:SF139">
    <property type="entry name" value="PAIR-RULE PROTEIN ODD-PAIRED"/>
    <property type="match status" value="1"/>
</dbReference>
<feature type="domain" description="C2H2-type" evidence="7">
    <location>
        <begin position="788"/>
        <end position="815"/>
    </location>
</feature>
<feature type="region of interest" description="Disordered" evidence="6">
    <location>
        <begin position="1"/>
        <end position="100"/>
    </location>
</feature>
<feature type="domain" description="C2H2-type" evidence="7">
    <location>
        <begin position="148"/>
        <end position="177"/>
    </location>
</feature>
<feature type="domain" description="C2H2-type" evidence="7">
    <location>
        <begin position="893"/>
        <end position="922"/>
    </location>
</feature>
<feature type="region of interest" description="Disordered" evidence="6">
    <location>
        <begin position="611"/>
        <end position="781"/>
    </location>
</feature>
<proteinExistence type="predicted"/>
<protein>
    <recommendedName>
        <fullName evidence="7">C2H2-type domain-containing protein</fullName>
    </recommendedName>
</protein>
<reference evidence="8" key="1">
    <citation type="submission" date="2020-11" db="EMBL/GenBank/DDBJ databases">
        <authorList>
            <person name="Tran Van P."/>
        </authorList>
    </citation>
    <scope>NUCLEOTIDE SEQUENCE</scope>
</reference>
<feature type="compositionally biased region" description="Basic and acidic residues" evidence="6">
    <location>
        <begin position="19"/>
        <end position="39"/>
    </location>
</feature>
<feature type="compositionally biased region" description="Low complexity" evidence="6">
    <location>
        <begin position="1761"/>
        <end position="1774"/>
    </location>
</feature>
<feature type="domain" description="C2H2-type" evidence="7">
    <location>
        <begin position="1116"/>
        <end position="1145"/>
    </location>
</feature>
<feature type="domain" description="C2H2-type" evidence="7">
    <location>
        <begin position="829"/>
        <end position="858"/>
    </location>
</feature>
<feature type="compositionally biased region" description="Polar residues" evidence="6">
    <location>
        <begin position="1443"/>
        <end position="1456"/>
    </location>
</feature>
<dbReference type="GO" id="GO:0045944">
    <property type="term" value="P:positive regulation of transcription by RNA polymerase II"/>
    <property type="evidence" value="ECO:0007669"/>
    <property type="project" value="UniProtKB-ARBA"/>
</dbReference>
<dbReference type="Gene3D" id="2.40.70.10">
    <property type="entry name" value="Acid Proteases"/>
    <property type="match status" value="1"/>
</dbReference>
<evidence type="ECO:0000256" key="2">
    <source>
        <dbReference type="ARBA" id="ARBA00022737"/>
    </source>
</evidence>
<feature type="compositionally biased region" description="Low complexity" evidence="6">
    <location>
        <begin position="696"/>
        <end position="706"/>
    </location>
</feature>
<keyword evidence="3 5" id="KW-0863">Zinc-finger</keyword>
<evidence type="ECO:0000313" key="9">
    <source>
        <dbReference type="Proteomes" id="UP000759131"/>
    </source>
</evidence>
<dbReference type="InterPro" id="IPR013087">
    <property type="entry name" value="Znf_C2H2_type"/>
</dbReference>
<feature type="region of interest" description="Disordered" evidence="6">
    <location>
        <begin position="2106"/>
        <end position="2126"/>
    </location>
</feature>
<dbReference type="GO" id="GO:0000981">
    <property type="term" value="F:DNA-binding transcription factor activity, RNA polymerase II-specific"/>
    <property type="evidence" value="ECO:0007669"/>
    <property type="project" value="TreeGrafter"/>
</dbReference>
<feature type="compositionally biased region" description="Basic and acidic residues" evidence="6">
    <location>
        <begin position="1029"/>
        <end position="1039"/>
    </location>
</feature>
<feature type="domain" description="C2H2-type" evidence="7">
    <location>
        <begin position="502"/>
        <end position="531"/>
    </location>
</feature>
<feature type="compositionally biased region" description="Low complexity" evidence="6">
    <location>
        <begin position="77"/>
        <end position="92"/>
    </location>
</feature>
<feature type="compositionally biased region" description="Acidic residues" evidence="6">
    <location>
        <begin position="636"/>
        <end position="647"/>
    </location>
</feature>
<feature type="region of interest" description="Disordered" evidence="6">
    <location>
        <begin position="1356"/>
        <end position="1383"/>
    </location>
</feature>
<name>A0A7R9PVI4_9ACAR</name>
<dbReference type="GO" id="GO:0005634">
    <property type="term" value="C:nucleus"/>
    <property type="evidence" value="ECO:0007669"/>
    <property type="project" value="UniProtKB-ARBA"/>
</dbReference>
<dbReference type="Pfam" id="PF13975">
    <property type="entry name" value="gag-asp_proteas"/>
    <property type="match status" value="1"/>
</dbReference>
<dbReference type="InterPro" id="IPR005162">
    <property type="entry name" value="Retrotrans_gag_dom"/>
</dbReference>
<evidence type="ECO:0000313" key="8">
    <source>
        <dbReference type="EMBL" id="CAD7621403.1"/>
    </source>
</evidence>
<dbReference type="GO" id="GO:0000978">
    <property type="term" value="F:RNA polymerase II cis-regulatory region sequence-specific DNA binding"/>
    <property type="evidence" value="ECO:0007669"/>
    <property type="project" value="TreeGrafter"/>
</dbReference>
<feature type="compositionally biased region" description="Acidic residues" evidence="6">
    <location>
        <begin position="762"/>
        <end position="771"/>
    </location>
</feature>
<dbReference type="InterPro" id="IPR036236">
    <property type="entry name" value="Znf_C2H2_sf"/>
</dbReference>
<dbReference type="Pfam" id="PF00096">
    <property type="entry name" value="zf-C2H2"/>
    <property type="match status" value="3"/>
</dbReference>
<evidence type="ECO:0000259" key="7">
    <source>
        <dbReference type="PROSITE" id="PS50157"/>
    </source>
</evidence>
<feature type="domain" description="C2H2-type" evidence="7">
    <location>
        <begin position="936"/>
        <end position="965"/>
    </location>
</feature>
<keyword evidence="2" id="KW-0677">Repeat</keyword>
<dbReference type="CDD" id="cd00303">
    <property type="entry name" value="retropepsin_like"/>
    <property type="match status" value="1"/>
</dbReference>
<dbReference type="SUPFAM" id="SSF50630">
    <property type="entry name" value="Acid proteases"/>
    <property type="match status" value="1"/>
</dbReference>